<dbReference type="RefSeq" id="XP_002632943.1">
    <property type="nucleotide sequence ID" value="XM_002632897.1"/>
</dbReference>
<protein>
    <submittedName>
        <fullName evidence="1">Protein CBG21699</fullName>
    </submittedName>
</protein>
<reference evidence="1 2" key="1">
    <citation type="journal article" date="2003" name="PLoS Biol.">
        <title>The genome sequence of Caenorhabditis briggsae: a platform for comparative genomics.</title>
        <authorList>
            <person name="Stein L.D."/>
            <person name="Bao Z."/>
            <person name="Blasiar D."/>
            <person name="Blumenthal T."/>
            <person name="Brent M.R."/>
            <person name="Chen N."/>
            <person name="Chinwalla A."/>
            <person name="Clarke L."/>
            <person name="Clee C."/>
            <person name="Coghlan A."/>
            <person name="Coulson A."/>
            <person name="D'Eustachio P."/>
            <person name="Fitch D.H."/>
            <person name="Fulton L.A."/>
            <person name="Fulton R.E."/>
            <person name="Griffiths-Jones S."/>
            <person name="Harris T.W."/>
            <person name="Hillier L.W."/>
            <person name="Kamath R."/>
            <person name="Kuwabara P.E."/>
            <person name="Mardis E.R."/>
            <person name="Marra M.A."/>
            <person name="Miner T.L."/>
            <person name="Minx P."/>
            <person name="Mullikin J.C."/>
            <person name="Plumb R.W."/>
            <person name="Rogers J."/>
            <person name="Schein J.E."/>
            <person name="Sohrmann M."/>
            <person name="Spieth J."/>
            <person name="Stajich J.E."/>
            <person name="Wei C."/>
            <person name="Willey D."/>
            <person name="Wilson R.K."/>
            <person name="Durbin R."/>
            <person name="Waterston R.H."/>
        </authorList>
    </citation>
    <scope>NUCLEOTIDE SEQUENCE [LARGE SCALE GENOMIC DNA]</scope>
    <source>
        <strain evidence="1 2">AF16</strain>
    </source>
</reference>
<accession>A8Y0P9</accession>
<keyword evidence="2" id="KW-1185">Reference proteome</keyword>
<proteinExistence type="predicted"/>
<dbReference type="CTD" id="8574938"/>
<feature type="non-terminal residue" evidence="1">
    <location>
        <position position="1"/>
    </location>
</feature>
<dbReference type="KEGG" id="cbr:CBG_21699"/>
<reference evidence="1 2" key="2">
    <citation type="journal article" date="2011" name="PLoS Genet.">
        <title>Caenorhabditis briggsae recombinant inbred line genotypes reveal inter-strain incompatibility and the evolution of recombination.</title>
        <authorList>
            <person name="Ross J.A."/>
            <person name="Koboldt D.C."/>
            <person name="Staisch J.E."/>
            <person name="Chamberlin H.M."/>
            <person name="Gupta B.P."/>
            <person name="Miller R.D."/>
            <person name="Baird S.E."/>
            <person name="Haag E.S."/>
        </authorList>
    </citation>
    <scope>NUCLEOTIDE SEQUENCE [LARGE SCALE GENOMIC DNA]</scope>
    <source>
        <strain evidence="1 2">AF16</strain>
    </source>
</reference>
<dbReference type="InParanoid" id="A8Y0P9"/>
<gene>
    <name evidence="1" type="ORF">CBG21699</name>
    <name evidence="1" type="ORF">CBG_21699</name>
</gene>
<evidence type="ECO:0000313" key="1">
    <source>
        <dbReference type="EMBL" id="CAP38469.1"/>
    </source>
</evidence>
<dbReference type="Proteomes" id="UP000008549">
    <property type="component" value="Unassembled WGS sequence"/>
</dbReference>
<dbReference type="AlphaFoldDB" id="A8Y0P9"/>
<dbReference type="GeneID" id="8574938"/>
<dbReference type="EMBL" id="HE600966">
    <property type="protein sequence ID" value="CAP38469.1"/>
    <property type="molecule type" value="Genomic_DNA"/>
</dbReference>
<evidence type="ECO:0000313" key="2">
    <source>
        <dbReference type="Proteomes" id="UP000008549"/>
    </source>
</evidence>
<sequence length="53" mass="5911">LNGADGKYFVHIDPIVLARRGLICSIYQELQYMPSEGSSTQVTTTAYHAHIMI</sequence>
<dbReference type="HOGENOM" id="CLU_3070684_0_0_1"/>
<name>A8Y0P9_CAEBR</name>
<organism evidence="1 2">
    <name type="scientific">Caenorhabditis briggsae</name>
    <dbReference type="NCBI Taxonomy" id="6238"/>
    <lineage>
        <taxon>Eukaryota</taxon>
        <taxon>Metazoa</taxon>
        <taxon>Ecdysozoa</taxon>
        <taxon>Nematoda</taxon>
        <taxon>Chromadorea</taxon>
        <taxon>Rhabditida</taxon>
        <taxon>Rhabditina</taxon>
        <taxon>Rhabditomorpha</taxon>
        <taxon>Rhabditoidea</taxon>
        <taxon>Rhabditidae</taxon>
        <taxon>Peloderinae</taxon>
        <taxon>Caenorhabditis</taxon>
    </lineage>
</organism>